<dbReference type="SUPFAM" id="SSF53067">
    <property type="entry name" value="Actin-like ATPase domain"/>
    <property type="match status" value="1"/>
</dbReference>
<evidence type="ECO:0000256" key="1">
    <source>
        <dbReference type="ARBA" id="ARBA00006479"/>
    </source>
</evidence>
<dbReference type="PANTHER" id="PTHR18964:SF146">
    <property type="entry name" value="POLYPHOSPHATE GLUCOKINASE"/>
    <property type="match status" value="1"/>
</dbReference>
<protein>
    <submittedName>
        <fullName evidence="2">ROK family protein</fullName>
    </submittedName>
</protein>
<evidence type="ECO:0000313" key="2">
    <source>
        <dbReference type="EMBL" id="GAA2638223.1"/>
    </source>
</evidence>
<reference evidence="3" key="1">
    <citation type="journal article" date="2019" name="Int. J. Syst. Evol. Microbiol.">
        <title>The Global Catalogue of Microorganisms (GCM) 10K type strain sequencing project: providing services to taxonomists for standard genome sequencing and annotation.</title>
        <authorList>
            <consortium name="The Broad Institute Genomics Platform"/>
            <consortium name="The Broad Institute Genome Sequencing Center for Infectious Disease"/>
            <person name="Wu L."/>
            <person name="Ma J."/>
        </authorList>
    </citation>
    <scope>NUCLEOTIDE SEQUENCE [LARGE SCALE GENOMIC DNA]</scope>
    <source>
        <strain evidence="3">JCM 6833</strain>
    </source>
</reference>
<dbReference type="InterPro" id="IPR043129">
    <property type="entry name" value="ATPase_NBD"/>
</dbReference>
<proteinExistence type="inferred from homology"/>
<dbReference type="NCBIfam" id="NF045942">
    <property type="entry name" value="PolPhglucPhase"/>
    <property type="match status" value="1"/>
</dbReference>
<dbReference type="CDD" id="cd24058">
    <property type="entry name" value="ASKHA_NBD_ROK_PPGK"/>
    <property type="match status" value="1"/>
</dbReference>
<name>A0ABP6DAR4_9ACTN</name>
<sequence>MEMLGIDIGGSGIKGAPVDLATGEFTRERIRVATPRPAEPEPVAEILARIVDDFGWSGPVGATYPGVVVNGVTRSAANVAKSWIGLDAVKLFDEATGCPVTLLNDADAAGIAEMSHGVGKGQKGTVVMLTLGTGIGSALFTDGVLVPNTEFGHLEIDGHDAETRASAKVREEDDLSWEQWAKRLSDYLAHLEALVTPSLIIVGGGVSKKAAKFVPLIHNVAAPVIPARLFNSAGIVGAAMAAAAAAQAPTARDLTRTA</sequence>
<dbReference type="RefSeq" id="WP_344549172.1">
    <property type="nucleotide sequence ID" value="NZ_BAAATD010000024.1"/>
</dbReference>
<accession>A0ABP6DAR4</accession>
<gene>
    <name evidence="2" type="ORF">GCM10010411_92660</name>
</gene>
<dbReference type="Gene3D" id="3.30.420.40">
    <property type="match status" value="2"/>
</dbReference>
<keyword evidence="3" id="KW-1185">Reference proteome</keyword>
<dbReference type="InterPro" id="IPR000600">
    <property type="entry name" value="ROK"/>
</dbReference>
<comment type="caution">
    <text evidence="2">The sequence shown here is derived from an EMBL/GenBank/DDBJ whole genome shotgun (WGS) entry which is preliminary data.</text>
</comment>
<dbReference type="Pfam" id="PF00480">
    <property type="entry name" value="ROK"/>
    <property type="match status" value="1"/>
</dbReference>
<dbReference type="PANTHER" id="PTHR18964">
    <property type="entry name" value="ROK (REPRESSOR, ORF, KINASE) FAMILY"/>
    <property type="match status" value="1"/>
</dbReference>
<evidence type="ECO:0000313" key="3">
    <source>
        <dbReference type="Proteomes" id="UP001501509"/>
    </source>
</evidence>
<dbReference type="Proteomes" id="UP001501509">
    <property type="component" value="Unassembled WGS sequence"/>
</dbReference>
<organism evidence="2 3">
    <name type="scientific">Actinomadura fulvescens</name>
    <dbReference type="NCBI Taxonomy" id="46160"/>
    <lineage>
        <taxon>Bacteria</taxon>
        <taxon>Bacillati</taxon>
        <taxon>Actinomycetota</taxon>
        <taxon>Actinomycetes</taxon>
        <taxon>Streptosporangiales</taxon>
        <taxon>Thermomonosporaceae</taxon>
        <taxon>Actinomadura</taxon>
    </lineage>
</organism>
<dbReference type="EMBL" id="BAAATD010000024">
    <property type="protein sequence ID" value="GAA2638223.1"/>
    <property type="molecule type" value="Genomic_DNA"/>
</dbReference>
<comment type="similarity">
    <text evidence="1">Belongs to the ROK (NagC/XylR) family.</text>
</comment>